<dbReference type="GeneID" id="30964745"/>
<keyword evidence="2" id="KW-0539">Nucleus</keyword>
<dbReference type="InterPro" id="IPR001138">
    <property type="entry name" value="Zn2Cys6_DnaBD"/>
</dbReference>
<evidence type="ECO:0000259" key="3">
    <source>
        <dbReference type="PROSITE" id="PS50048"/>
    </source>
</evidence>
<evidence type="ECO:0000313" key="4">
    <source>
        <dbReference type="EMBL" id="ODV63269.1"/>
    </source>
</evidence>
<dbReference type="SMART" id="SM00066">
    <property type="entry name" value="GAL4"/>
    <property type="match status" value="1"/>
</dbReference>
<dbReference type="PROSITE" id="PS00463">
    <property type="entry name" value="ZN2_CY6_FUNGAL_1"/>
    <property type="match status" value="1"/>
</dbReference>
<protein>
    <recommendedName>
        <fullName evidence="3">Zn(2)-C6 fungal-type domain-containing protein</fullName>
    </recommendedName>
</protein>
<dbReference type="GO" id="GO:0008270">
    <property type="term" value="F:zinc ion binding"/>
    <property type="evidence" value="ECO:0007669"/>
    <property type="project" value="InterPro"/>
</dbReference>
<reference evidence="5" key="1">
    <citation type="submission" date="2016-05" db="EMBL/GenBank/DDBJ databases">
        <title>Comparative genomics of biotechnologically important yeasts.</title>
        <authorList>
            <consortium name="DOE Joint Genome Institute"/>
            <person name="Riley R."/>
            <person name="Haridas S."/>
            <person name="Wolfe K.H."/>
            <person name="Lopes M.R."/>
            <person name="Hittinger C.T."/>
            <person name="Goker M."/>
            <person name="Salamov A."/>
            <person name="Wisecaver J."/>
            <person name="Long T.M."/>
            <person name="Aerts A.L."/>
            <person name="Barry K."/>
            <person name="Choi C."/>
            <person name="Clum A."/>
            <person name="Coughlan A.Y."/>
            <person name="Deshpande S."/>
            <person name="Douglass A.P."/>
            <person name="Hanson S.J."/>
            <person name="Klenk H.-P."/>
            <person name="Labutti K."/>
            <person name="Lapidus A."/>
            <person name="Lindquist E."/>
            <person name="Lipzen A."/>
            <person name="Meier-Kolthoff J.P."/>
            <person name="Ohm R.A."/>
            <person name="Otillar R.P."/>
            <person name="Pangilinan J."/>
            <person name="Peng Y."/>
            <person name="Rokas A."/>
            <person name="Rosa C.A."/>
            <person name="Scheuner C."/>
            <person name="Sibirny A.A."/>
            <person name="Slot J.C."/>
            <person name="Stielow J.B."/>
            <person name="Sun H."/>
            <person name="Kurtzman C.P."/>
            <person name="Blackwell M."/>
            <person name="Grigoriev I.V."/>
            <person name="Jeffries T.W."/>
        </authorList>
    </citation>
    <scope>NUCLEOTIDE SEQUENCE [LARGE SCALE GENOMIC DNA]</scope>
    <source>
        <strain evidence="5">DSM 1968</strain>
    </source>
</reference>
<evidence type="ECO:0000256" key="1">
    <source>
        <dbReference type="ARBA" id="ARBA00004123"/>
    </source>
</evidence>
<keyword evidence="5" id="KW-1185">Reference proteome</keyword>
<comment type="subcellular location">
    <subcellularLocation>
        <location evidence="1">Nucleus</location>
    </subcellularLocation>
</comment>
<dbReference type="InterPro" id="IPR021858">
    <property type="entry name" value="Fun_TF"/>
</dbReference>
<dbReference type="Proteomes" id="UP000095038">
    <property type="component" value="Unassembled WGS sequence"/>
</dbReference>
<dbReference type="EMBL" id="KV454475">
    <property type="protein sequence ID" value="ODV63269.1"/>
    <property type="molecule type" value="Genomic_DNA"/>
</dbReference>
<dbReference type="Pfam" id="PF00172">
    <property type="entry name" value="Zn_clus"/>
    <property type="match status" value="1"/>
</dbReference>
<sequence length="936" mass="107806">MFTTFNSKGDVSANFKVRKIKINNPNEQTRPSLLKFVGISPRSRNGCLECKKRKKRCDENKPKCNLCQKRDIECTYTVYNPKNNTSVYKIINALASKPEEEKEKKLKQEDVLINSHFLSNSLINDKSLPILSVGKPLNNAIISTFSNEMNISLNSSSSSSFESTSDIHAVSNSIPIIHSLKICSQNQQKYSTELDNSNLYSNRYCNFGNTNNPYLTNNNSNTQTNSDSTLSTDNDFDAPNINYNSFYVNDIKTDTTNINQNNNYFYINNTRNNNISDNGDNCFYINDTDISPNSKYNASTNSNTISNSKNSNIKNFDNNNSNAKIFKNNNDDNSNNINLWSIIDEINGANNVIINDDSINQNNINNINNNNNLNEMKTNYNNNTQAIINNHPYNKYFNNQHQYDEKSENQKIFKNQDLNFWNFINEVFLRENSQSSIKKNDNFDIHKYRINSLLSQYKVLNTPSRHNLSIFHYPENFNYNDEKPITFLEFYCKKLAKSFCTISDEKNSFINIYLPMASDDECVLYSLVYWAAKTLNDPSGNYYLEKSLFLLNQKLNNLSLKNYISCLATLTIFGGIYVTTGNSSNSFYNLLIICKKLIEFGGGLESVGKSVQEKWLLSIFTYMEMLSSKTLQNGTLFSDHDYLMTYRLMNHRYGIDPVQSCLKPLFLLMAEIINYSKQFKKQIYEQEESYSSSFDSKTRLGKEIGASKKKSNRKFFCNVSNKNIDFSLLNDAFNESERDFKATFDNFKLNNKTIRNNWKFKKGLSKSEIFELLKKNDQKFIEFETRIDNCKPSKEDLLCFKNDKEFEEHLMLFELFQLSLKMFLLSELKYASPNSPQIQYLLIQINISLDILIDSAVKPTLFLPMTLAGFNSVSDSDRISCLKRFEKLLKNINPTPGNGFLVKSLVEQSWKVNPHGSICLNWYELASSNGLCLNLG</sequence>
<dbReference type="GO" id="GO:0045944">
    <property type="term" value="P:positive regulation of transcription by RNA polymerase II"/>
    <property type="evidence" value="ECO:0007669"/>
    <property type="project" value="TreeGrafter"/>
</dbReference>
<accession>A0A1D2VNU4</accession>
<dbReference type="PANTHER" id="PTHR37534:SF7">
    <property type="entry name" value="TRANSCRIPTIONAL ACTIVATOR PROTEIN UGA3"/>
    <property type="match status" value="1"/>
</dbReference>
<dbReference type="InParanoid" id="A0A1D2VNU4"/>
<dbReference type="InterPro" id="IPR036864">
    <property type="entry name" value="Zn2-C6_fun-type_DNA-bd_sf"/>
</dbReference>
<dbReference type="GO" id="GO:0000981">
    <property type="term" value="F:DNA-binding transcription factor activity, RNA polymerase II-specific"/>
    <property type="evidence" value="ECO:0007669"/>
    <property type="project" value="InterPro"/>
</dbReference>
<gene>
    <name evidence="4" type="ORF">ASCRUDRAFT_5300</name>
</gene>
<dbReference type="RefSeq" id="XP_020049576.1">
    <property type="nucleotide sequence ID" value="XM_020191109.1"/>
</dbReference>
<dbReference type="GO" id="GO:0000976">
    <property type="term" value="F:transcription cis-regulatory region binding"/>
    <property type="evidence" value="ECO:0007669"/>
    <property type="project" value="TreeGrafter"/>
</dbReference>
<dbReference type="CDD" id="cd00067">
    <property type="entry name" value="GAL4"/>
    <property type="match status" value="1"/>
</dbReference>
<dbReference type="Pfam" id="PF11951">
    <property type="entry name" value="Fungal_trans_2"/>
    <property type="match status" value="1"/>
</dbReference>
<name>A0A1D2VNU4_9ASCO</name>
<dbReference type="SUPFAM" id="SSF57701">
    <property type="entry name" value="Zn2/Cys6 DNA-binding domain"/>
    <property type="match status" value="1"/>
</dbReference>
<dbReference type="PANTHER" id="PTHR37534">
    <property type="entry name" value="TRANSCRIPTIONAL ACTIVATOR PROTEIN UGA3"/>
    <property type="match status" value="1"/>
</dbReference>
<dbReference type="AlphaFoldDB" id="A0A1D2VNU4"/>
<dbReference type="GO" id="GO:0005634">
    <property type="term" value="C:nucleus"/>
    <property type="evidence" value="ECO:0007669"/>
    <property type="project" value="UniProtKB-SubCell"/>
</dbReference>
<organism evidence="4 5">
    <name type="scientific">Ascoidea rubescens DSM 1968</name>
    <dbReference type="NCBI Taxonomy" id="1344418"/>
    <lineage>
        <taxon>Eukaryota</taxon>
        <taxon>Fungi</taxon>
        <taxon>Dikarya</taxon>
        <taxon>Ascomycota</taxon>
        <taxon>Saccharomycotina</taxon>
        <taxon>Saccharomycetes</taxon>
        <taxon>Ascoideaceae</taxon>
        <taxon>Ascoidea</taxon>
    </lineage>
</organism>
<proteinExistence type="predicted"/>
<evidence type="ECO:0000313" key="5">
    <source>
        <dbReference type="Proteomes" id="UP000095038"/>
    </source>
</evidence>
<dbReference type="PROSITE" id="PS50048">
    <property type="entry name" value="ZN2_CY6_FUNGAL_2"/>
    <property type="match status" value="1"/>
</dbReference>
<feature type="domain" description="Zn(2)-C6 fungal-type" evidence="3">
    <location>
        <begin position="46"/>
        <end position="76"/>
    </location>
</feature>
<evidence type="ECO:0000256" key="2">
    <source>
        <dbReference type="ARBA" id="ARBA00023242"/>
    </source>
</evidence>
<dbReference type="OrthoDB" id="5419315at2759"/>
<dbReference type="Gene3D" id="4.10.240.10">
    <property type="entry name" value="Zn(2)-C6 fungal-type DNA-binding domain"/>
    <property type="match status" value="1"/>
</dbReference>